<dbReference type="Pfam" id="PF10756">
    <property type="entry name" value="bPH_6"/>
    <property type="match status" value="1"/>
</dbReference>
<organism evidence="3 4">
    <name type="scientific">Corynebacterium suicordis DSM 45110</name>
    <dbReference type="NCBI Taxonomy" id="1121369"/>
    <lineage>
        <taxon>Bacteria</taxon>
        <taxon>Bacillati</taxon>
        <taxon>Actinomycetota</taxon>
        <taxon>Actinomycetes</taxon>
        <taxon>Mycobacteriales</taxon>
        <taxon>Corynebacteriaceae</taxon>
        <taxon>Corynebacterium</taxon>
    </lineage>
</organism>
<keyword evidence="4" id="KW-1185">Reference proteome</keyword>
<reference evidence="3 4" key="1">
    <citation type="submission" date="2020-10" db="EMBL/GenBank/DDBJ databases">
        <title>Novel species in genus Corynebacterium.</title>
        <authorList>
            <person name="Zhang G."/>
        </authorList>
    </citation>
    <scope>NUCLEOTIDE SEQUENCE [LARGE SCALE GENOMIC DNA]</scope>
    <source>
        <strain evidence="3 4">DSM 45110</strain>
    </source>
</reference>
<feature type="domain" description="Low molecular weight protein antigen 6 PH" evidence="2">
    <location>
        <begin position="69"/>
        <end position="143"/>
    </location>
</feature>
<name>A0ABR9ZK60_9CORY</name>
<keyword evidence="1" id="KW-1133">Transmembrane helix</keyword>
<feature type="transmembrane region" description="Helical" evidence="1">
    <location>
        <begin position="31"/>
        <end position="47"/>
    </location>
</feature>
<proteinExistence type="predicted"/>
<feature type="transmembrane region" description="Helical" evidence="1">
    <location>
        <begin position="53"/>
        <end position="71"/>
    </location>
</feature>
<gene>
    <name evidence="3" type="ORF">IRY30_04430</name>
</gene>
<dbReference type="EMBL" id="JADKMY010000001">
    <property type="protein sequence ID" value="MBF4553329.1"/>
    <property type="molecule type" value="Genomic_DNA"/>
</dbReference>
<keyword evidence="1" id="KW-0472">Membrane</keyword>
<accession>A0ABR9ZK60</accession>
<dbReference type="InterPro" id="IPR019692">
    <property type="entry name" value="CFP-6_PH"/>
</dbReference>
<dbReference type="RefSeq" id="WP_194556148.1">
    <property type="nucleotide sequence ID" value="NZ_JADKMY010000001.1"/>
</dbReference>
<evidence type="ECO:0000313" key="4">
    <source>
        <dbReference type="Proteomes" id="UP000635902"/>
    </source>
</evidence>
<evidence type="ECO:0000256" key="1">
    <source>
        <dbReference type="SAM" id="Phobius"/>
    </source>
</evidence>
<dbReference type="Proteomes" id="UP000635902">
    <property type="component" value="Unassembled WGS sequence"/>
</dbReference>
<keyword evidence="1" id="KW-0812">Transmembrane</keyword>
<evidence type="ECO:0000313" key="3">
    <source>
        <dbReference type="EMBL" id="MBF4553329.1"/>
    </source>
</evidence>
<comment type="caution">
    <text evidence="3">The sequence shown here is derived from an EMBL/GenBank/DDBJ whole genome shotgun (WGS) entry which is preliminary data.</text>
</comment>
<evidence type="ECO:0000259" key="2">
    <source>
        <dbReference type="Pfam" id="PF10756"/>
    </source>
</evidence>
<sequence>MSANRITPPTAGPGVKWRGDTVTLSPSREHLLGAAFMVVLCLIFAGFKFSWFFWVPLLPLIFLAWTFYVRTTVGPKGISTRYALRKNQELGWNKFSGVQFNKAGKAFAVSREDGAEEKRFWLPGVTFNSLITLSVASDGRIPDPVTPGREAADRKVQVVHKDGHAVLMDKDEYAEYEAQRRAEVEKSD</sequence>
<protein>
    <submittedName>
        <fullName evidence="3">PH domain-containing protein</fullName>
    </submittedName>
</protein>